<proteinExistence type="predicted"/>
<dbReference type="EMBL" id="CAJHIT010000034">
    <property type="protein sequence ID" value="CAD6506632.1"/>
    <property type="molecule type" value="Genomic_DNA"/>
</dbReference>
<sequence length="43" mass="5333">MTSSQTNPYMTRLTRPTHLVLLERHWEEVLLLQKAERRKLNRW</sequence>
<comment type="caution">
    <text evidence="2">The sequence shown here is derived from an EMBL/GenBank/DDBJ whole genome shotgun (WGS) entry which is preliminary data.</text>
</comment>
<dbReference type="AlphaFoldDB" id="A0A9W4GIG9"/>
<gene>
    <name evidence="1" type="ORF">BGTH12_LOCUS663</name>
    <name evidence="2" type="ORF">BGTH12_LOCUS7990</name>
</gene>
<evidence type="ECO:0000313" key="2">
    <source>
        <dbReference type="EMBL" id="CAD6506632.1"/>
    </source>
</evidence>
<evidence type="ECO:0000313" key="3">
    <source>
        <dbReference type="Proteomes" id="UP000683417"/>
    </source>
</evidence>
<dbReference type="Proteomes" id="UP000683417">
    <property type="component" value="Unassembled WGS sequence"/>
</dbReference>
<reference evidence="2" key="1">
    <citation type="submission" date="2020-10" db="EMBL/GenBank/DDBJ databases">
        <authorList>
            <person name="Muller C M."/>
        </authorList>
    </citation>
    <scope>NUCLEOTIDE SEQUENCE</scope>
    <source>
        <strain evidence="2">THUN-12</strain>
    </source>
</reference>
<dbReference type="EMBL" id="CAJHIT010000002">
    <property type="protein sequence ID" value="CAD6499305.1"/>
    <property type="molecule type" value="Genomic_DNA"/>
</dbReference>
<accession>A0A9W4GIG9</accession>
<organism evidence="2 3">
    <name type="scientific">Blumeria graminis f. sp. triticale</name>
    <dbReference type="NCBI Taxonomy" id="1689686"/>
    <lineage>
        <taxon>Eukaryota</taxon>
        <taxon>Fungi</taxon>
        <taxon>Dikarya</taxon>
        <taxon>Ascomycota</taxon>
        <taxon>Pezizomycotina</taxon>
        <taxon>Leotiomycetes</taxon>
        <taxon>Erysiphales</taxon>
        <taxon>Erysiphaceae</taxon>
        <taxon>Blumeria</taxon>
    </lineage>
</organism>
<protein>
    <submittedName>
        <fullName evidence="1">BgTH12-03425</fullName>
    </submittedName>
    <submittedName>
        <fullName evidence="2">BgTH12-07858</fullName>
    </submittedName>
</protein>
<name>A0A9W4GIG9_BLUGR</name>
<evidence type="ECO:0000313" key="1">
    <source>
        <dbReference type="EMBL" id="CAD6499305.1"/>
    </source>
</evidence>